<dbReference type="EMBL" id="CP047224">
    <property type="protein sequence ID" value="QHD65068.1"/>
    <property type="molecule type" value="Genomic_DNA"/>
</dbReference>
<dbReference type="Gene3D" id="3.90.1030.10">
    <property type="entry name" value="Ribosomal protein L17"/>
    <property type="match status" value="1"/>
</dbReference>
<dbReference type="InterPro" id="IPR000456">
    <property type="entry name" value="Ribosomal_bL17"/>
</dbReference>
<dbReference type="GO" id="GO:0006412">
    <property type="term" value="P:translation"/>
    <property type="evidence" value="ECO:0007669"/>
    <property type="project" value="UniProtKB-UniRule"/>
</dbReference>
<evidence type="ECO:0000256" key="2">
    <source>
        <dbReference type="ARBA" id="ARBA00022980"/>
    </source>
</evidence>
<evidence type="ECO:0000256" key="4">
    <source>
        <dbReference type="HAMAP-Rule" id="MF_01368"/>
    </source>
</evidence>
<dbReference type="PANTHER" id="PTHR14413">
    <property type="entry name" value="RIBOSOMAL PROTEIN L17"/>
    <property type="match status" value="1"/>
</dbReference>
<dbReference type="GO" id="GO:0022625">
    <property type="term" value="C:cytosolic large ribosomal subunit"/>
    <property type="evidence" value="ECO:0007669"/>
    <property type="project" value="TreeGrafter"/>
</dbReference>
<dbReference type="Proteomes" id="UP000464912">
    <property type="component" value="Chromosome"/>
</dbReference>
<evidence type="ECO:0000313" key="7">
    <source>
        <dbReference type="Proteomes" id="UP000464912"/>
    </source>
</evidence>
<proteinExistence type="inferred from homology"/>
<evidence type="ECO:0000256" key="1">
    <source>
        <dbReference type="ARBA" id="ARBA00008777"/>
    </source>
</evidence>
<gene>
    <name evidence="4 6" type="primary">rplQ</name>
    <name evidence="6" type="ORF">GP480_01160</name>
</gene>
<reference evidence="6 7" key="2">
    <citation type="journal article" date="2020" name="MBio">
        <title>Isolation and Molecular Analysis of a Novel Neorickettsia Species That Causes Potomac Horse Fever.</title>
        <authorList>
            <person name="Teymournejad O."/>
            <person name="Lin M."/>
            <person name="Bekebrede H."/>
            <person name="Kamr A."/>
            <person name="Toribio R.E."/>
            <person name="Arroyo L.G."/>
            <person name="Baird J.D."/>
            <person name="Rikihisa Y."/>
        </authorList>
    </citation>
    <scope>NUCLEOTIDE SEQUENCE [LARGE SCALE GENOMIC DNA]</scope>
    <source>
        <strain evidence="6 7">Fin17</strain>
    </source>
</reference>
<dbReference type="NCBIfam" id="TIGR00059">
    <property type="entry name" value="L17"/>
    <property type="match status" value="1"/>
</dbReference>
<dbReference type="Pfam" id="PF01196">
    <property type="entry name" value="Ribosomal_L17"/>
    <property type="match status" value="1"/>
</dbReference>
<evidence type="ECO:0000256" key="3">
    <source>
        <dbReference type="ARBA" id="ARBA00023274"/>
    </source>
</evidence>
<dbReference type="KEGG" id="nef:GP480_01160"/>
<dbReference type="InterPro" id="IPR036373">
    <property type="entry name" value="Ribosomal_bL17_sf"/>
</dbReference>
<dbReference type="SUPFAM" id="SSF64263">
    <property type="entry name" value="Prokaryotic ribosomal protein L17"/>
    <property type="match status" value="1"/>
</dbReference>
<evidence type="ECO:0000256" key="5">
    <source>
        <dbReference type="RuleBase" id="RU000660"/>
    </source>
</evidence>
<sequence length="117" mass="13426">MKHRLKKHRLSRNSSHRMSLMCNLSVSIIEHGRVQTTLARAIALRPFIEKLVTKARVPESLSMRRLLLSRIKNESAVTKLINEVARRYVDRPGGYCRIIRTGYRVGDAAPMAIIEFV</sequence>
<name>A0A6P1G9T8_9RICK</name>
<reference evidence="6 7" key="1">
    <citation type="journal article" date="2020" name="MBio">
        <title>Erratum for Teymournejad et al., 'Isolation and Molecular Analysis of a Novel Neorickettsia Species That Causes Potomac Horse Fever'.</title>
        <authorList>
            <person name="Teymournejad O."/>
            <person name="Lin M."/>
            <person name="Bekebrede H."/>
            <person name="Kamr A."/>
            <person name="Toribio R.E."/>
            <person name="Arroyo L.G."/>
            <person name="Baird J.D."/>
            <person name="Rikihisa Y."/>
        </authorList>
    </citation>
    <scope>NUCLEOTIDE SEQUENCE [LARGE SCALE GENOMIC DNA]</scope>
    <source>
        <strain evidence="6 7">Fin17</strain>
    </source>
</reference>
<organism evidence="6 7">
    <name type="scientific">Neorickettsia findlayensis</name>
    <dbReference type="NCBI Taxonomy" id="2686014"/>
    <lineage>
        <taxon>Bacteria</taxon>
        <taxon>Pseudomonadati</taxon>
        <taxon>Pseudomonadota</taxon>
        <taxon>Alphaproteobacteria</taxon>
        <taxon>Rickettsiales</taxon>
        <taxon>Anaplasmataceae</taxon>
        <taxon>Neorickettsia</taxon>
    </lineage>
</organism>
<keyword evidence="2 4" id="KW-0689">Ribosomal protein</keyword>
<dbReference type="RefSeq" id="WP_160095110.1">
    <property type="nucleotide sequence ID" value="NZ_CP047224.1"/>
</dbReference>
<dbReference type="PANTHER" id="PTHR14413:SF16">
    <property type="entry name" value="LARGE RIBOSOMAL SUBUNIT PROTEIN BL17M"/>
    <property type="match status" value="1"/>
</dbReference>
<keyword evidence="7" id="KW-1185">Reference proteome</keyword>
<evidence type="ECO:0000313" key="6">
    <source>
        <dbReference type="EMBL" id="QHD65068.1"/>
    </source>
</evidence>
<comment type="subunit">
    <text evidence="4">Part of the 50S ribosomal subunit. Contacts protein L32.</text>
</comment>
<protein>
    <recommendedName>
        <fullName evidence="4">Large ribosomal subunit protein bL17</fullName>
    </recommendedName>
</protein>
<dbReference type="AlphaFoldDB" id="A0A6P1G9T8"/>
<keyword evidence="3 4" id="KW-0687">Ribonucleoprotein</keyword>
<comment type="similarity">
    <text evidence="1 4 5">Belongs to the bacterial ribosomal protein bL17 family.</text>
</comment>
<accession>A0A6P1G9T8</accession>
<dbReference type="GO" id="GO:0003735">
    <property type="term" value="F:structural constituent of ribosome"/>
    <property type="evidence" value="ECO:0007669"/>
    <property type="project" value="InterPro"/>
</dbReference>
<dbReference type="HAMAP" id="MF_01368">
    <property type="entry name" value="Ribosomal_bL17"/>
    <property type="match status" value="1"/>
</dbReference>